<dbReference type="SMART" id="SM00995">
    <property type="entry name" value="AD"/>
    <property type="match status" value="1"/>
</dbReference>
<dbReference type="EnsemblProtists" id="EKX49737">
    <property type="protein sequence ID" value="EKX49737"/>
    <property type="gene ID" value="GUITHDRAFT_162090"/>
</dbReference>
<reference evidence="4" key="2">
    <citation type="submission" date="2012-11" db="EMBL/GenBank/DDBJ databases">
        <authorList>
            <person name="Kuo A."/>
            <person name="Curtis B.A."/>
            <person name="Tanifuji G."/>
            <person name="Burki F."/>
            <person name="Gruber A."/>
            <person name="Irimia M."/>
            <person name="Maruyama S."/>
            <person name="Arias M.C."/>
            <person name="Ball S.G."/>
            <person name="Gile G.H."/>
            <person name="Hirakawa Y."/>
            <person name="Hopkins J.F."/>
            <person name="Rensing S.A."/>
            <person name="Schmutz J."/>
            <person name="Symeonidi A."/>
            <person name="Elias M."/>
            <person name="Eveleigh R.J."/>
            <person name="Herman E.K."/>
            <person name="Klute M.J."/>
            <person name="Nakayama T."/>
            <person name="Obornik M."/>
            <person name="Reyes-Prieto A."/>
            <person name="Armbrust E.V."/>
            <person name="Aves S.J."/>
            <person name="Beiko R.G."/>
            <person name="Coutinho P."/>
            <person name="Dacks J.B."/>
            <person name="Durnford D.G."/>
            <person name="Fast N.M."/>
            <person name="Green B.R."/>
            <person name="Grisdale C."/>
            <person name="Hempe F."/>
            <person name="Henrissat B."/>
            <person name="Hoppner M.P."/>
            <person name="Ishida K.-I."/>
            <person name="Kim E."/>
            <person name="Koreny L."/>
            <person name="Kroth P.G."/>
            <person name="Liu Y."/>
            <person name="Malik S.-B."/>
            <person name="Maier U.G."/>
            <person name="McRose D."/>
            <person name="Mock T."/>
            <person name="Neilson J.A."/>
            <person name="Onodera N.T."/>
            <person name="Poole A.M."/>
            <person name="Pritham E.J."/>
            <person name="Richards T.A."/>
            <person name="Rocap G."/>
            <person name="Roy S.W."/>
            <person name="Sarai C."/>
            <person name="Schaack S."/>
            <person name="Shirato S."/>
            <person name="Slamovits C.H."/>
            <person name="Spencer D.F."/>
            <person name="Suzuki S."/>
            <person name="Worden A.Z."/>
            <person name="Zauner S."/>
            <person name="Barry K."/>
            <person name="Bell C."/>
            <person name="Bharti A.K."/>
            <person name="Crow J.A."/>
            <person name="Grimwood J."/>
            <person name="Kramer R."/>
            <person name="Lindquist E."/>
            <person name="Lucas S."/>
            <person name="Salamov A."/>
            <person name="McFadden G.I."/>
            <person name="Lane C.E."/>
            <person name="Keeling P.J."/>
            <person name="Gray M.W."/>
            <person name="Grigoriev I.V."/>
            <person name="Archibald J.M."/>
        </authorList>
    </citation>
    <scope>NUCLEOTIDE SEQUENCE</scope>
    <source>
        <strain evidence="4">CCMP2712</strain>
    </source>
</reference>
<reference evidence="3" key="3">
    <citation type="submission" date="2016-03" db="UniProtKB">
        <authorList>
            <consortium name="EnsemblProtists"/>
        </authorList>
    </citation>
    <scope>IDENTIFICATION</scope>
</reference>
<dbReference type="GeneID" id="17306366"/>
<dbReference type="InterPro" id="IPR039683">
    <property type="entry name" value="Lsm12-like"/>
</dbReference>
<dbReference type="InterPro" id="IPR019181">
    <property type="entry name" value="LSM12_ABD"/>
</dbReference>
<dbReference type="STRING" id="905079.L1JMR4"/>
<name>L1JMR4_GUITC</name>
<dbReference type="HOGENOM" id="CLU_073383_1_1_1"/>
<dbReference type="KEGG" id="gtt:GUITHDRAFT_162090"/>
<dbReference type="PaxDb" id="55529-EKX49737"/>
<dbReference type="AlphaFoldDB" id="L1JMR4"/>
<evidence type="ECO:0000313" key="3">
    <source>
        <dbReference type="EnsemblProtists" id="EKX49737"/>
    </source>
</evidence>
<dbReference type="PROSITE" id="PS52001">
    <property type="entry name" value="AD"/>
    <property type="match status" value="1"/>
</dbReference>
<dbReference type="Pfam" id="PF09793">
    <property type="entry name" value="AD"/>
    <property type="match status" value="1"/>
</dbReference>
<sequence>MEASGDWCGREVELKMKGGGEVIRGEVFTYDKGTDTLVLKENCVGQQIASYRMLKGSRIDASSVKLSGVAKAPEPVPSVSEATIARMREREANSVAKELAKGKNIGENVTREAQLIFNALSKTMTCRWAAQDILVDFGTPQEGVRIQPPYDGGKVQGQNEECITRVKKVLEGERSKLGM</sequence>
<organism evidence="2">
    <name type="scientific">Guillardia theta (strain CCMP2712)</name>
    <name type="common">Cryptophyte</name>
    <dbReference type="NCBI Taxonomy" id="905079"/>
    <lineage>
        <taxon>Eukaryota</taxon>
        <taxon>Cryptophyceae</taxon>
        <taxon>Pyrenomonadales</taxon>
        <taxon>Geminigeraceae</taxon>
        <taxon>Guillardia</taxon>
    </lineage>
</organism>
<evidence type="ECO:0000313" key="2">
    <source>
        <dbReference type="EMBL" id="EKX49737.1"/>
    </source>
</evidence>
<dbReference type="RefSeq" id="XP_005836717.1">
    <property type="nucleotide sequence ID" value="XM_005836660.1"/>
</dbReference>
<dbReference type="OMA" id="QAQVVCF"/>
<reference evidence="2 4" key="1">
    <citation type="journal article" date="2012" name="Nature">
        <title>Algal genomes reveal evolutionary mosaicism and the fate of nucleomorphs.</title>
        <authorList>
            <consortium name="DOE Joint Genome Institute"/>
            <person name="Curtis B.A."/>
            <person name="Tanifuji G."/>
            <person name="Burki F."/>
            <person name="Gruber A."/>
            <person name="Irimia M."/>
            <person name="Maruyama S."/>
            <person name="Arias M.C."/>
            <person name="Ball S.G."/>
            <person name="Gile G.H."/>
            <person name="Hirakawa Y."/>
            <person name="Hopkins J.F."/>
            <person name="Kuo A."/>
            <person name="Rensing S.A."/>
            <person name="Schmutz J."/>
            <person name="Symeonidi A."/>
            <person name="Elias M."/>
            <person name="Eveleigh R.J."/>
            <person name="Herman E.K."/>
            <person name="Klute M.J."/>
            <person name="Nakayama T."/>
            <person name="Obornik M."/>
            <person name="Reyes-Prieto A."/>
            <person name="Armbrust E.V."/>
            <person name="Aves S.J."/>
            <person name="Beiko R.G."/>
            <person name="Coutinho P."/>
            <person name="Dacks J.B."/>
            <person name="Durnford D.G."/>
            <person name="Fast N.M."/>
            <person name="Green B.R."/>
            <person name="Grisdale C.J."/>
            <person name="Hempel F."/>
            <person name="Henrissat B."/>
            <person name="Hoppner M.P."/>
            <person name="Ishida K."/>
            <person name="Kim E."/>
            <person name="Koreny L."/>
            <person name="Kroth P.G."/>
            <person name="Liu Y."/>
            <person name="Malik S.B."/>
            <person name="Maier U.G."/>
            <person name="McRose D."/>
            <person name="Mock T."/>
            <person name="Neilson J.A."/>
            <person name="Onodera N.T."/>
            <person name="Poole A.M."/>
            <person name="Pritham E.J."/>
            <person name="Richards T.A."/>
            <person name="Rocap G."/>
            <person name="Roy S.W."/>
            <person name="Sarai C."/>
            <person name="Schaack S."/>
            <person name="Shirato S."/>
            <person name="Slamovits C.H."/>
            <person name="Spencer D.F."/>
            <person name="Suzuki S."/>
            <person name="Worden A.Z."/>
            <person name="Zauner S."/>
            <person name="Barry K."/>
            <person name="Bell C."/>
            <person name="Bharti A.K."/>
            <person name="Crow J.A."/>
            <person name="Grimwood J."/>
            <person name="Kramer R."/>
            <person name="Lindquist E."/>
            <person name="Lucas S."/>
            <person name="Salamov A."/>
            <person name="McFadden G.I."/>
            <person name="Lane C.E."/>
            <person name="Keeling P.J."/>
            <person name="Gray M.W."/>
            <person name="Grigoriev I.V."/>
            <person name="Archibald J.M."/>
        </authorList>
    </citation>
    <scope>NUCLEOTIDE SEQUENCE</scope>
    <source>
        <strain evidence="2 4">CCMP2712</strain>
    </source>
</reference>
<keyword evidence="4" id="KW-1185">Reference proteome</keyword>
<dbReference type="InterPro" id="IPR047574">
    <property type="entry name" value="AD"/>
</dbReference>
<proteinExistence type="predicted"/>
<feature type="domain" description="AD" evidence="1">
    <location>
        <begin position="80"/>
        <end position="178"/>
    </location>
</feature>
<evidence type="ECO:0000259" key="1">
    <source>
        <dbReference type="PROSITE" id="PS52001"/>
    </source>
</evidence>
<protein>
    <recommendedName>
        <fullName evidence="1">AD domain-containing protein</fullName>
    </recommendedName>
</protein>
<accession>L1JMR4</accession>
<dbReference type="OrthoDB" id="1057137at2759"/>
<gene>
    <name evidence="2" type="ORF">GUITHDRAFT_162090</name>
</gene>
<dbReference type="eggNOG" id="KOG4401">
    <property type="taxonomic scope" value="Eukaryota"/>
</dbReference>
<dbReference type="Proteomes" id="UP000011087">
    <property type="component" value="Unassembled WGS sequence"/>
</dbReference>
<dbReference type="EMBL" id="JH992981">
    <property type="protein sequence ID" value="EKX49737.1"/>
    <property type="molecule type" value="Genomic_DNA"/>
</dbReference>
<dbReference type="PANTHER" id="PTHR13542">
    <property type="entry name" value="LSM12 HOMOLOG"/>
    <property type="match status" value="1"/>
</dbReference>
<evidence type="ECO:0000313" key="4">
    <source>
        <dbReference type="Proteomes" id="UP000011087"/>
    </source>
</evidence>